<proteinExistence type="predicted"/>
<dbReference type="Proteomes" id="UP001444071">
    <property type="component" value="Unassembled WGS sequence"/>
</dbReference>
<gene>
    <name evidence="1" type="ORF">XENORESO_010681</name>
</gene>
<organism evidence="1 2">
    <name type="scientific">Xenotaenia resolanae</name>
    <dbReference type="NCBI Taxonomy" id="208358"/>
    <lineage>
        <taxon>Eukaryota</taxon>
        <taxon>Metazoa</taxon>
        <taxon>Chordata</taxon>
        <taxon>Craniata</taxon>
        <taxon>Vertebrata</taxon>
        <taxon>Euteleostomi</taxon>
        <taxon>Actinopterygii</taxon>
        <taxon>Neopterygii</taxon>
        <taxon>Teleostei</taxon>
        <taxon>Neoteleostei</taxon>
        <taxon>Acanthomorphata</taxon>
        <taxon>Ovalentaria</taxon>
        <taxon>Atherinomorphae</taxon>
        <taxon>Cyprinodontiformes</taxon>
        <taxon>Goodeidae</taxon>
        <taxon>Xenotaenia</taxon>
    </lineage>
</organism>
<name>A0ABV0WAD1_9TELE</name>
<keyword evidence="2" id="KW-1185">Reference proteome</keyword>
<evidence type="ECO:0000313" key="2">
    <source>
        <dbReference type="Proteomes" id="UP001444071"/>
    </source>
</evidence>
<reference evidence="1 2" key="1">
    <citation type="submission" date="2021-06" db="EMBL/GenBank/DDBJ databases">
        <authorList>
            <person name="Palmer J.M."/>
        </authorList>
    </citation>
    <scope>NUCLEOTIDE SEQUENCE [LARGE SCALE GENOMIC DNA]</scope>
    <source>
        <strain evidence="1 2">XR_2019</strain>
        <tissue evidence="1">Muscle</tissue>
    </source>
</reference>
<dbReference type="EMBL" id="JAHRIM010033323">
    <property type="protein sequence ID" value="MEQ2265656.1"/>
    <property type="molecule type" value="Genomic_DNA"/>
</dbReference>
<protein>
    <submittedName>
        <fullName evidence="1">Uncharacterized protein</fullName>
    </submittedName>
</protein>
<comment type="caution">
    <text evidence="1">The sequence shown here is derived from an EMBL/GenBank/DDBJ whole genome shotgun (WGS) entry which is preliminary data.</text>
</comment>
<sequence>MPLLPHKHLTHNINPSIFRASTRKGNGQTSKLLFTLCSQVADVTVELDLAIKNSPKVSMQTKVSTQIQVFTKTEHNVIFIKTEDATQIDVACKCTALSVQIPAYAEMQPSAQTQIGMRIQAYILMKDFPHMCGEKAPRHTKASTQTDVNAIRGTWQNI</sequence>
<accession>A0ABV0WAD1</accession>
<evidence type="ECO:0000313" key="1">
    <source>
        <dbReference type="EMBL" id="MEQ2265656.1"/>
    </source>
</evidence>